<gene>
    <name evidence="2" type="ORF">EGM181_15085</name>
    <name evidence="3" type="ORF">NCTC12360_03245</name>
</gene>
<organism evidence="3 4">
    <name type="scientific">Enterococcus gallinarum</name>
    <dbReference type="NCBI Taxonomy" id="1353"/>
    <lineage>
        <taxon>Bacteria</taxon>
        <taxon>Bacillati</taxon>
        <taxon>Bacillota</taxon>
        <taxon>Bacilli</taxon>
        <taxon>Lactobacillales</taxon>
        <taxon>Enterococcaceae</taxon>
        <taxon>Enterococcus</taxon>
    </lineage>
</organism>
<keyword evidence="4" id="KW-1185">Reference proteome</keyword>
<keyword evidence="1" id="KW-0732">Signal</keyword>
<feature type="signal peptide" evidence="1">
    <location>
        <begin position="1"/>
        <end position="25"/>
    </location>
</feature>
<proteinExistence type="predicted"/>
<dbReference type="EMBL" id="UFYW01000001">
    <property type="protein sequence ID" value="STD84699.1"/>
    <property type="molecule type" value="Genomic_DNA"/>
</dbReference>
<dbReference type="EMBL" id="CP050485">
    <property type="protein sequence ID" value="QOG25806.1"/>
    <property type="molecule type" value="Genomic_DNA"/>
</dbReference>
<feature type="chain" id="PRO_5042703727" evidence="1">
    <location>
        <begin position="26"/>
        <end position="151"/>
    </location>
</feature>
<evidence type="ECO:0000313" key="5">
    <source>
        <dbReference type="Proteomes" id="UP000516696"/>
    </source>
</evidence>
<dbReference type="RefSeq" id="WP_060813882.1">
    <property type="nucleotide sequence ID" value="NZ_CP050485.1"/>
</dbReference>
<dbReference type="Proteomes" id="UP000516696">
    <property type="component" value="Chromosome"/>
</dbReference>
<evidence type="ECO:0000313" key="2">
    <source>
        <dbReference type="EMBL" id="QOG25806.1"/>
    </source>
</evidence>
<reference evidence="3 4" key="1">
    <citation type="submission" date="2018-06" db="EMBL/GenBank/DDBJ databases">
        <authorList>
            <consortium name="Pathogen Informatics"/>
            <person name="Doyle S."/>
        </authorList>
    </citation>
    <scope>NUCLEOTIDE SEQUENCE [LARGE SCALE GENOMIC DNA]</scope>
    <source>
        <strain evidence="3 4">NCTC12360</strain>
    </source>
</reference>
<name>A0A366U9Q3_ENTGA</name>
<evidence type="ECO:0000313" key="3">
    <source>
        <dbReference type="EMBL" id="STD84699.1"/>
    </source>
</evidence>
<accession>A0A366U9Q3</accession>
<dbReference type="Proteomes" id="UP000254807">
    <property type="component" value="Unassembled WGS sequence"/>
</dbReference>
<evidence type="ECO:0000256" key="1">
    <source>
        <dbReference type="SAM" id="SignalP"/>
    </source>
</evidence>
<dbReference type="OrthoDB" id="2339937at2"/>
<reference evidence="2 5" key="2">
    <citation type="submission" date="2020-03" db="EMBL/GenBank/DDBJ databases">
        <title>Characterization of ganglioside-mimicking enterococci.</title>
        <authorList>
            <person name="Patry R.T."/>
            <person name="Nothaft H."/>
            <person name="Bridger R."/>
            <person name="Shajahan A."/>
            <person name="Huynh S."/>
            <person name="Sanchez S."/>
            <person name="Azadi P."/>
            <person name="Cooper K."/>
            <person name="Miller W.G."/>
            <person name="Parker C.T."/>
            <person name="Wells L."/>
            <person name="Szymanski C.M."/>
        </authorList>
    </citation>
    <scope>NUCLEOTIDE SEQUENCE [LARGE SCALE GENOMIC DNA]</scope>
    <source>
        <strain evidence="2 5">EGM181</strain>
    </source>
</reference>
<sequence length="151" mass="16801">MKKVLSIFVVLLGCLFFFKGNDVYADSQEISGQPVEFNDVSSIDEVVTIIDNYYSPVVQTRAAAGTKWKEGTVKYIGQGSHLVTNYFWVKGSSMSNLNVVGKAQRKAVIAKYGKVNNNTSYKMKTEQKINMSPQTQGYVTVSAQAWCYAKD</sequence>
<protein>
    <submittedName>
        <fullName evidence="3">Uncharacterized protein</fullName>
    </submittedName>
</protein>
<dbReference type="AlphaFoldDB" id="A0A366U9Q3"/>
<evidence type="ECO:0000313" key="4">
    <source>
        <dbReference type="Proteomes" id="UP000254807"/>
    </source>
</evidence>